<feature type="compositionally biased region" description="Basic and acidic residues" evidence="13">
    <location>
        <begin position="49"/>
        <end position="59"/>
    </location>
</feature>
<evidence type="ECO:0000256" key="5">
    <source>
        <dbReference type="ARBA" id="ARBA00022679"/>
    </source>
</evidence>
<feature type="transmembrane region" description="Helical" evidence="14">
    <location>
        <begin position="1621"/>
        <end position="1643"/>
    </location>
</feature>
<protein>
    <recommendedName>
        <fullName evidence="4">RING-type E3 ubiquitin transferase</fullName>
        <ecNumber evidence="4">2.3.2.27</ecNumber>
    </recommendedName>
</protein>
<evidence type="ECO:0000313" key="16">
    <source>
        <dbReference type="EMBL" id="KAK4460185.1"/>
    </source>
</evidence>
<feature type="compositionally biased region" description="Basic and acidic residues" evidence="13">
    <location>
        <begin position="1"/>
        <end position="26"/>
    </location>
</feature>
<dbReference type="GO" id="GO:0005789">
    <property type="term" value="C:endoplasmic reticulum membrane"/>
    <property type="evidence" value="ECO:0007669"/>
    <property type="project" value="TreeGrafter"/>
</dbReference>
<dbReference type="Pfam" id="PF12906">
    <property type="entry name" value="RINGv"/>
    <property type="match status" value="1"/>
</dbReference>
<feature type="region of interest" description="Disordered" evidence="13">
    <location>
        <begin position="1"/>
        <end position="59"/>
    </location>
</feature>
<organism evidence="16 17">
    <name type="scientific">Cladorrhinum samala</name>
    <dbReference type="NCBI Taxonomy" id="585594"/>
    <lineage>
        <taxon>Eukaryota</taxon>
        <taxon>Fungi</taxon>
        <taxon>Dikarya</taxon>
        <taxon>Ascomycota</taxon>
        <taxon>Pezizomycotina</taxon>
        <taxon>Sordariomycetes</taxon>
        <taxon>Sordariomycetidae</taxon>
        <taxon>Sordariales</taxon>
        <taxon>Podosporaceae</taxon>
        <taxon>Cladorrhinum</taxon>
    </lineage>
</organism>
<dbReference type="SMART" id="SM00744">
    <property type="entry name" value="RINGv"/>
    <property type="match status" value="1"/>
</dbReference>
<feature type="transmembrane region" description="Helical" evidence="14">
    <location>
        <begin position="1225"/>
        <end position="1242"/>
    </location>
</feature>
<feature type="transmembrane region" description="Helical" evidence="14">
    <location>
        <begin position="316"/>
        <end position="340"/>
    </location>
</feature>
<feature type="transmembrane region" description="Helical" evidence="14">
    <location>
        <begin position="850"/>
        <end position="873"/>
    </location>
</feature>
<feature type="region of interest" description="Disordered" evidence="13">
    <location>
        <begin position="1733"/>
        <end position="1757"/>
    </location>
</feature>
<comment type="caution">
    <text evidence="16">The sequence shown here is derived from an EMBL/GenBank/DDBJ whole genome shotgun (WGS) entry which is preliminary data.</text>
</comment>
<dbReference type="EMBL" id="MU865018">
    <property type="protein sequence ID" value="KAK4460185.1"/>
    <property type="molecule type" value="Genomic_DNA"/>
</dbReference>
<feature type="compositionally biased region" description="Low complexity" evidence="13">
    <location>
        <begin position="682"/>
        <end position="700"/>
    </location>
</feature>
<gene>
    <name evidence="16" type="ORF">QBC42DRAFT_273008</name>
</gene>
<comment type="catalytic activity">
    <reaction evidence="1">
        <text>S-ubiquitinyl-[E2 ubiquitin-conjugating enzyme]-L-cysteine + [acceptor protein]-L-lysine = [E2 ubiquitin-conjugating enzyme]-L-cysteine + N(6)-ubiquitinyl-[acceptor protein]-L-lysine.</text>
        <dbReference type="EC" id="2.3.2.27"/>
    </reaction>
</comment>
<feature type="transmembrane region" description="Helical" evidence="14">
    <location>
        <begin position="1456"/>
        <end position="1474"/>
    </location>
</feature>
<evidence type="ECO:0000256" key="14">
    <source>
        <dbReference type="SAM" id="Phobius"/>
    </source>
</evidence>
<feature type="compositionally biased region" description="Low complexity" evidence="13">
    <location>
        <begin position="645"/>
        <end position="656"/>
    </location>
</feature>
<proteinExistence type="predicted"/>
<keyword evidence="5" id="KW-0808">Transferase</keyword>
<dbReference type="FunFam" id="3.30.40.10:FF:000287">
    <property type="entry name" value="RING finger membrane protein"/>
    <property type="match status" value="1"/>
</dbReference>
<name>A0AAV9HJA1_9PEZI</name>
<comment type="pathway">
    <text evidence="3">Protein modification; protein ubiquitination.</text>
</comment>
<evidence type="ECO:0000256" key="7">
    <source>
        <dbReference type="ARBA" id="ARBA00022723"/>
    </source>
</evidence>
<evidence type="ECO:0000256" key="1">
    <source>
        <dbReference type="ARBA" id="ARBA00000900"/>
    </source>
</evidence>
<comment type="subcellular location">
    <subcellularLocation>
        <location evidence="2">Membrane</location>
        <topology evidence="2">Multi-pass membrane protein</topology>
    </subcellularLocation>
</comment>
<keyword evidence="10" id="KW-0862">Zinc</keyword>
<feature type="transmembrane region" description="Helical" evidence="14">
    <location>
        <begin position="1026"/>
        <end position="1044"/>
    </location>
</feature>
<evidence type="ECO:0000256" key="10">
    <source>
        <dbReference type="ARBA" id="ARBA00022833"/>
    </source>
</evidence>
<dbReference type="InterPro" id="IPR011016">
    <property type="entry name" value="Znf_RING-CH"/>
</dbReference>
<feature type="transmembrane region" description="Helical" evidence="14">
    <location>
        <begin position="140"/>
        <end position="162"/>
    </location>
</feature>
<dbReference type="GO" id="GO:0008270">
    <property type="term" value="F:zinc ion binding"/>
    <property type="evidence" value="ECO:0007669"/>
    <property type="project" value="UniProtKB-KW"/>
</dbReference>
<evidence type="ECO:0000259" key="15">
    <source>
        <dbReference type="PROSITE" id="PS51292"/>
    </source>
</evidence>
<feature type="domain" description="RING-CH-type" evidence="15">
    <location>
        <begin position="56"/>
        <end position="117"/>
    </location>
</feature>
<dbReference type="EC" id="2.3.2.27" evidence="4"/>
<keyword evidence="17" id="KW-1185">Reference proteome</keyword>
<evidence type="ECO:0000256" key="9">
    <source>
        <dbReference type="ARBA" id="ARBA00022786"/>
    </source>
</evidence>
<feature type="compositionally biased region" description="Acidic residues" evidence="13">
    <location>
        <begin position="407"/>
        <end position="418"/>
    </location>
</feature>
<evidence type="ECO:0000256" key="11">
    <source>
        <dbReference type="ARBA" id="ARBA00022989"/>
    </source>
</evidence>
<dbReference type="PANTHER" id="PTHR13145">
    <property type="entry name" value="SSM4 PROTEIN"/>
    <property type="match status" value="1"/>
</dbReference>
<evidence type="ECO:0000256" key="13">
    <source>
        <dbReference type="SAM" id="MobiDB-lite"/>
    </source>
</evidence>
<evidence type="ECO:0000256" key="8">
    <source>
        <dbReference type="ARBA" id="ARBA00022771"/>
    </source>
</evidence>
<feature type="compositionally biased region" description="Polar residues" evidence="13">
    <location>
        <begin position="600"/>
        <end position="611"/>
    </location>
</feature>
<feature type="transmembrane region" description="Helical" evidence="14">
    <location>
        <begin position="168"/>
        <end position="187"/>
    </location>
</feature>
<evidence type="ECO:0000256" key="12">
    <source>
        <dbReference type="ARBA" id="ARBA00023136"/>
    </source>
</evidence>
<dbReference type="PANTHER" id="PTHR13145:SF0">
    <property type="entry name" value="E3 UBIQUITIN-PROTEIN LIGASE MARCHF6"/>
    <property type="match status" value="1"/>
</dbReference>
<feature type="compositionally biased region" description="Low complexity" evidence="13">
    <location>
        <begin position="760"/>
        <end position="769"/>
    </location>
</feature>
<keyword evidence="11 14" id="KW-1133">Transmembrane helix</keyword>
<feature type="compositionally biased region" description="Acidic residues" evidence="13">
    <location>
        <begin position="747"/>
        <end position="759"/>
    </location>
</feature>
<dbReference type="GO" id="GO:0036503">
    <property type="term" value="P:ERAD pathway"/>
    <property type="evidence" value="ECO:0007669"/>
    <property type="project" value="TreeGrafter"/>
</dbReference>
<feature type="transmembrane region" description="Helical" evidence="14">
    <location>
        <begin position="1123"/>
        <end position="1141"/>
    </location>
</feature>
<keyword evidence="12 14" id="KW-0472">Membrane</keyword>
<dbReference type="Pfam" id="PF25417">
    <property type="entry name" value="DUF7889"/>
    <property type="match status" value="1"/>
</dbReference>
<dbReference type="Gene3D" id="3.30.40.10">
    <property type="entry name" value="Zinc/RING finger domain, C3HC4 (zinc finger)"/>
    <property type="match status" value="1"/>
</dbReference>
<evidence type="ECO:0000256" key="2">
    <source>
        <dbReference type="ARBA" id="ARBA00004141"/>
    </source>
</evidence>
<dbReference type="CDD" id="cd16702">
    <property type="entry name" value="RING_CH-C4HC3_MARCH6"/>
    <property type="match status" value="1"/>
</dbReference>
<dbReference type="InterPro" id="IPR056521">
    <property type="entry name" value="MARCHF6-like_C"/>
</dbReference>
<dbReference type="InterPro" id="IPR057211">
    <property type="entry name" value="DUF7889"/>
</dbReference>
<keyword evidence="8" id="KW-0863">Zinc-finger</keyword>
<feature type="compositionally biased region" description="Pro residues" evidence="13">
    <location>
        <begin position="701"/>
        <end position="710"/>
    </location>
</feature>
<feature type="region of interest" description="Disordered" evidence="13">
    <location>
        <begin position="506"/>
        <end position="713"/>
    </location>
</feature>
<feature type="compositionally biased region" description="Polar residues" evidence="13">
    <location>
        <begin position="522"/>
        <end position="531"/>
    </location>
</feature>
<dbReference type="GO" id="GO:0061630">
    <property type="term" value="F:ubiquitin protein ligase activity"/>
    <property type="evidence" value="ECO:0007669"/>
    <property type="project" value="UniProtKB-EC"/>
</dbReference>
<feature type="region of interest" description="Disordered" evidence="13">
    <location>
        <begin position="400"/>
        <end position="456"/>
    </location>
</feature>
<keyword evidence="7" id="KW-0479">Metal-binding</keyword>
<reference evidence="16" key="1">
    <citation type="journal article" date="2023" name="Mol. Phylogenet. Evol.">
        <title>Genome-scale phylogeny and comparative genomics of the fungal order Sordariales.</title>
        <authorList>
            <person name="Hensen N."/>
            <person name="Bonometti L."/>
            <person name="Westerberg I."/>
            <person name="Brannstrom I.O."/>
            <person name="Guillou S."/>
            <person name="Cros-Aarteil S."/>
            <person name="Calhoun S."/>
            <person name="Haridas S."/>
            <person name="Kuo A."/>
            <person name="Mondo S."/>
            <person name="Pangilinan J."/>
            <person name="Riley R."/>
            <person name="LaButti K."/>
            <person name="Andreopoulos B."/>
            <person name="Lipzen A."/>
            <person name="Chen C."/>
            <person name="Yan M."/>
            <person name="Daum C."/>
            <person name="Ng V."/>
            <person name="Clum A."/>
            <person name="Steindorff A."/>
            <person name="Ohm R.A."/>
            <person name="Martin F."/>
            <person name="Silar P."/>
            <person name="Natvig D.O."/>
            <person name="Lalanne C."/>
            <person name="Gautier V."/>
            <person name="Ament-Velasquez S.L."/>
            <person name="Kruys A."/>
            <person name="Hutchinson M.I."/>
            <person name="Powell A.J."/>
            <person name="Barry K."/>
            <person name="Miller A.N."/>
            <person name="Grigoriev I.V."/>
            <person name="Debuchy R."/>
            <person name="Gladieux P."/>
            <person name="Hiltunen Thoren M."/>
            <person name="Johannesson H."/>
        </authorList>
    </citation>
    <scope>NUCLEOTIDE SEQUENCE</scope>
    <source>
        <strain evidence="16">PSN324</strain>
    </source>
</reference>
<feature type="transmembrane region" description="Helical" evidence="14">
    <location>
        <begin position="1575"/>
        <end position="1593"/>
    </location>
</feature>
<feature type="transmembrane region" description="Helical" evidence="14">
    <location>
        <begin position="1182"/>
        <end position="1205"/>
    </location>
</feature>
<feature type="transmembrane region" description="Helical" evidence="14">
    <location>
        <begin position="1076"/>
        <end position="1103"/>
    </location>
</feature>
<feature type="transmembrane region" description="Helical" evidence="14">
    <location>
        <begin position="808"/>
        <end position="829"/>
    </location>
</feature>
<dbReference type="InterPro" id="IPR013083">
    <property type="entry name" value="Znf_RING/FYVE/PHD"/>
</dbReference>
<feature type="region of interest" description="Disordered" evidence="13">
    <location>
        <begin position="733"/>
        <end position="769"/>
    </location>
</feature>
<evidence type="ECO:0000313" key="17">
    <source>
        <dbReference type="Proteomes" id="UP001321749"/>
    </source>
</evidence>
<dbReference type="Pfam" id="PF23113">
    <property type="entry name" value="MARCHF6_C"/>
    <property type="match status" value="1"/>
</dbReference>
<evidence type="ECO:0000256" key="4">
    <source>
        <dbReference type="ARBA" id="ARBA00012483"/>
    </source>
</evidence>
<evidence type="ECO:0000256" key="6">
    <source>
        <dbReference type="ARBA" id="ARBA00022692"/>
    </source>
</evidence>
<keyword evidence="6 14" id="KW-0812">Transmembrane</keyword>
<dbReference type="SUPFAM" id="SSF57850">
    <property type="entry name" value="RING/U-box"/>
    <property type="match status" value="1"/>
</dbReference>
<feature type="transmembrane region" description="Helical" evidence="14">
    <location>
        <begin position="1413"/>
        <end position="1436"/>
    </location>
</feature>
<dbReference type="Proteomes" id="UP001321749">
    <property type="component" value="Unassembled WGS sequence"/>
</dbReference>
<feature type="transmembrane region" description="Helical" evidence="14">
    <location>
        <begin position="1518"/>
        <end position="1538"/>
    </location>
</feature>
<accession>A0AAV9HJA1</accession>
<sequence length="1757" mass="195374">MDDNRPLDPYHDAFEARDAFPTHDPARYPNTRPRDPFAWQGDSPSFPRTKHDPDANRNADPDTCRICRGEGTPQEPLFYPCRCSGSIKHVHQDCLMEWLSHSQKKHCELCKTPFRFTKLYDPDMPKTLPWHVFASHMTKYLFTNALVWLRATLVASVWLGWLPYLMRAIWAFLFWLSDEGFGSYLFFARQNGTSAFDANGASSSTVLLSATCPASPLFPDGTTTASKHLPLGPAQLAKGAAAVRDVVRDNTLTTTILRLVFGPASLAEKPAPPAFSNNLTTLAMQRATASPLNETSLLSGVGFLRNLTRNRSVNRIVIAILEGQIVTILVIVCFILIILVRDYVVQQQPEINMRAAFAAVENEVPPVAPLNPPEQPPIPDRANEPVRDIREDLGVAFDRGNRHQDDADFPSELDENESLSDLQPFPFPSGNAEASSSRQLDHPTFEAPPINTRATINPDNGVMEYMKIYREANGDPAKILEIARARNLEVRLDTWMQLTRSILKPNEQTDESERWDAESVAGNASSSSVQARSERRDADSWMPEADESPDWDWPSSSQSRRHGKGKENAVDEWNNAEETPEVMTSPLRPRANTDGPKISDTINPLANNSWSFADLPQEPPAPSMFSWNPENESEDANDAQSTPESSNMAGSSASNNLIRTPSATPDSRAHAADIVDGPAMEPFPLLPEEQPDLQPQEHLPQAPPPPPPRRQPVGLAARVADFMWGDMEAVDPDELAPLAPGELPFGIDDEDDLAGDDQDGALGEDAQRDPAAADDALAAALDPEAIEDAEDLEGILELLGMRGPLVGLFQNAIFCAFLVSITVFLGIVVPYNIGRITVWTIANPVRPARILFSICMFVQDFAMVVLGFGSWVTTQSLRAVSQALMITSVSELMATTAASSRSMMVSAINRVGSSFVAEFTYISGSEIRNFSAISHEALLLLKERVGLGFTLLGQAIAFLLGGNYATKGSEVASLAANVSAIAVEGLRELPRLATNPNSWVLNLSLPESSAATFNPELAYWSGTDRFWAIAIGYLTMSLMASIYLRRGSPFFTGPTAQEWEASIIDGLNQASGVMKVILIIGIEMLVFPLYCGMLLDLALLPLFEDTTIKSRLLFTLESPLTSIFVHWFVGTGYMFHFALFVSMCRKIMRKGVLYFIRDPDDPEFHPVRDVLERNVTTQLRKILFSAFVYGALVMVCLGGVVWGLAFCSPNILPIHYSSNEPILEFPLDLVFYNFVLPLWFRYSKPSDGLHLMYTWWFQKCARMLRVTWFLFGERRTDEEGTLVLPSDSPDNSLPWWRKLFLELDASGQVRAKSLSSLLGHESRKPEAMTTAEALRLKESKKALVDSGQIIPDGRFVRAPASDQVKIPKGRLTFLSVSEDNQRQDERPDLPESDIYASDHYQLVYVPPHFRVRVFLFILYIWIFAAITGVSLTIVPLLFGRWMFQSLIPTHIRTNDIYAFSIGGYILGTAAYAVWHARPIYKAVESWVARSARAVVEGQAVRRALHVCARVFKFVYTYAFFYIIFPLLVAALIELYILIPLHEVRYSPLLRRSTASPATGAIAVQPTLNPQHTVRVIQTWTIGFLYLKVARRVLAAQLRTTRPAQALMAVWRRGWAEPDAGLFTRAFVIPGLTVWILAVAAPLLTASFVVSNGWVDAIIQASNAPEPEHEALYQAYRVLIYRLSFPVVMGAFANLYTFWSVVGLFETYRVRIRDEAYLIGERLHNFGASVHGGNGTPNKGKLNANQPWRAGAGRVERI</sequence>
<keyword evidence="9" id="KW-0833">Ubl conjugation pathway</keyword>
<evidence type="ECO:0000256" key="3">
    <source>
        <dbReference type="ARBA" id="ARBA00004906"/>
    </source>
</evidence>
<dbReference type="PROSITE" id="PS51292">
    <property type="entry name" value="ZF_RING_CH"/>
    <property type="match status" value="1"/>
</dbReference>
<feature type="transmembrane region" description="Helical" evidence="14">
    <location>
        <begin position="1682"/>
        <end position="1704"/>
    </location>
</feature>
<reference evidence="16" key="2">
    <citation type="submission" date="2023-06" db="EMBL/GenBank/DDBJ databases">
        <authorList>
            <consortium name="Lawrence Berkeley National Laboratory"/>
            <person name="Mondo S.J."/>
            <person name="Hensen N."/>
            <person name="Bonometti L."/>
            <person name="Westerberg I."/>
            <person name="Brannstrom I.O."/>
            <person name="Guillou S."/>
            <person name="Cros-Aarteil S."/>
            <person name="Calhoun S."/>
            <person name="Haridas S."/>
            <person name="Kuo A."/>
            <person name="Pangilinan J."/>
            <person name="Riley R."/>
            <person name="Labutti K."/>
            <person name="Andreopoulos B."/>
            <person name="Lipzen A."/>
            <person name="Chen C."/>
            <person name="Yanf M."/>
            <person name="Daum C."/>
            <person name="Ng V."/>
            <person name="Clum A."/>
            <person name="Steindorff A."/>
            <person name="Ohm R."/>
            <person name="Martin F."/>
            <person name="Silar P."/>
            <person name="Natvig D."/>
            <person name="Lalanne C."/>
            <person name="Gautier V."/>
            <person name="Ament-Velasquez S.L."/>
            <person name="Kruys A."/>
            <person name="Hutchinson M.I."/>
            <person name="Powell A.J."/>
            <person name="Barry K."/>
            <person name="Miller A.N."/>
            <person name="Grigoriev I.V."/>
            <person name="Debuchy R."/>
            <person name="Gladieux P."/>
            <person name="Thoren M.H."/>
            <person name="Johannesson H."/>
        </authorList>
    </citation>
    <scope>NUCLEOTIDE SEQUENCE</scope>
    <source>
        <strain evidence="16">PSN324</strain>
    </source>
</reference>